<reference evidence="16 17" key="1">
    <citation type="submission" date="2019-10" db="EMBL/GenBank/DDBJ databases">
        <title>Genome Sequencing and assembly of Lactobacillus fermentum I2, a lactic acid bacteria.</title>
        <authorList>
            <person name="Lopes L.S."/>
            <person name="Persinoti G.F."/>
            <person name="Riano-Pachon D.M."/>
            <person name="Labate C.A."/>
        </authorList>
    </citation>
    <scope>NUCLEOTIDE SEQUENCE [LARGE SCALE GENOMIC DNA]</scope>
    <source>
        <strain evidence="16 17">I2</strain>
    </source>
</reference>
<name>A0A843R060_LIMFE</name>
<keyword evidence="4" id="KW-0902">Two-component regulatory system</keyword>
<evidence type="ECO:0000256" key="7">
    <source>
        <dbReference type="ARBA" id="ARBA00023125"/>
    </source>
</evidence>
<evidence type="ECO:0000256" key="3">
    <source>
        <dbReference type="ARBA" id="ARBA00022553"/>
    </source>
</evidence>
<dbReference type="Gene3D" id="1.10.10.10">
    <property type="entry name" value="Winged helix-like DNA-binding domain superfamily/Winged helix DNA-binding domain"/>
    <property type="match status" value="1"/>
</dbReference>
<dbReference type="InterPro" id="IPR039420">
    <property type="entry name" value="WalR-like"/>
</dbReference>
<comment type="subcellular location">
    <subcellularLocation>
        <location evidence="1">Cytoplasm</location>
    </subcellularLocation>
</comment>
<protein>
    <recommendedName>
        <fullName evidence="11">Heme response regulator HssR</fullName>
    </recommendedName>
</protein>
<dbReference type="SMART" id="SM00862">
    <property type="entry name" value="Trans_reg_C"/>
    <property type="match status" value="1"/>
</dbReference>
<dbReference type="GO" id="GO:0006355">
    <property type="term" value="P:regulation of DNA-templated transcription"/>
    <property type="evidence" value="ECO:0007669"/>
    <property type="project" value="InterPro"/>
</dbReference>
<evidence type="ECO:0000256" key="13">
    <source>
        <dbReference type="PROSITE-ProRule" id="PRU01091"/>
    </source>
</evidence>
<sequence length="187" mass="20769">MALYQGGVDPLIADVMMPTLDGFTMVKEMRAAGFEQPVLMLTAKTTITDKTTGFTSGADDYLTKPVDLAELKLRVAALLRRAKINSARQITTGQTILNEENFTLTINGHSTTLTKKEFLLLFTLLSYPNKIFTQAQLLDQIWGIDPASTEDTVKTHVSKVRKLLKDSNDVKITTIRGLGYKGEIYHD</sequence>
<feature type="DNA-binding region" description="OmpR/PhoB-type" evidence="13">
    <location>
        <begin position="87"/>
        <end position="184"/>
    </location>
</feature>
<feature type="domain" description="Response regulatory" evidence="14">
    <location>
        <begin position="1"/>
        <end position="79"/>
    </location>
</feature>
<keyword evidence="8" id="KW-0010">Activator</keyword>
<dbReference type="RefSeq" id="WP_123799367.1">
    <property type="nucleotide sequence ID" value="NZ_CALYNG010000043.1"/>
</dbReference>
<evidence type="ECO:0000259" key="14">
    <source>
        <dbReference type="PROSITE" id="PS50110"/>
    </source>
</evidence>
<dbReference type="CDD" id="cd00383">
    <property type="entry name" value="trans_reg_C"/>
    <property type="match status" value="1"/>
</dbReference>
<evidence type="ECO:0000313" key="17">
    <source>
        <dbReference type="Proteomes" id="UP000466799"/>
    </source>
</evidence>
<keyword evidence="2" id="KW-0963">Cytoplasm</keyword>
<dbReference type="GO" id="GO:0000156">
    <property type="term" value="F:phosphorelay response regulator activity"/>
    <property type="evidence" value="ECO:0007669"/>
    <property type="project" value="TreeGrafter"/>
</dbReference>
<keyword evidence="5" id="KW-0805">Transcription regulation</keyword>
<dbReference type="InterPro" id="IPR011006">
    <property type="entry name" value="CheY-like_superfamily"/>
</dbReference>
<evidence type="ECO:0000256" key="4">
    <source>
        <dbReference type="ARBA" id="ARBA00023012"/>
    </source>
</evidence>
<evidence type="ECO:0000313" key="16">
    <source>
        <dbReference type="EMBL" id="MPQ35408.1"/>
    </source>
</evidence>
<dbReference type="PANTHER" id="PTHR48111:SF49">
    <property type="entry name" value="HEME RESPONSE REGULATOR HSSR"/>
    <property type="match status" value="1"/>
</dbReference>
<keyword evidence="7 13" id="KW-0238">DNA-binding</keyword>
<dbReference type="PROSITE" id="PS50110">
    <property type="entry name" value="RESPONSE_REGULATORY"/>
    <property type="match status" value="1"/>
</dbReference>
<evidence type="ECO:0000256" key="1">
    <source>
        <dbReference type="ARBA" id="ARBA00004496"/>
    </source>
</evidence>
<dbReference type="SUPFAM" id="SSF46894">
    <property type="entry name" value="C-terminal effector domain of the bipartite response regulators"/>
    <property type="match status" value="1"/>
</dbReference>
<dbReference type="Gene3D" id="3.40.50.2300">
    <property type="match status" value="1"/>
</dbReference>
<dbReference type="AlphaFoldDB" id="A0A843R060"/>
<dbReference type="PROSITE" id="PS51755">
    <property type="entry name" value="OMPR_PHOB"/>
    <property type="match status" value="1"/>
</dbReference>
<comment type="function">
    <text evidence="10">Member of the two-component regulatory system HssS/HssR involved in intracellular heme homeostasis and tempering of staphylococcal virulence. Phosphorylated HssR binds to a direct repeat sequence within hrtAB promoter and activates the expression of hrtAB, an efflux pump, in response to extracellular heme, hemin, hemoglobin or blood.</text>
</comment>
<accession>A0A843R060</accession>
<dbReference type="InterPro" id="IPR001789">
    <property type="entry name" value="Sig_transdc_resp-reg_receiver"/>
</dbReference>
<organism evidence="16 17">
    <name type="scientific">Limosilactobacillus fermentum</name>
    <name type="common">Lactobacillus fermentum</name>
    <dbReference type="NCBI Taxonomy" id="1613"/>
    <lineage>
        <taxon>Bacteria</taxon>
        <taxon>Bacillati</taxon>
        <taxon>Bacillota</taxon>
        <taxon>Bacilli</taxon>
        <taxon>Lactobacillales</taxon>
        <taxon>Lactobacillaceae</taxon>
        <taxon>Limosilactobacillus</taxon>
    </lineage>
</organism>
<gene>
    <name evidence="16" type="ORF">GC247_05780</name>
</gene>
<evidence type="ECO:0000256" key="2">
    <source>
        <dbReference type="ARBA" id="ARBA00022490"/>
    </source>
</evidence>
<evidence type="ECO:0000256" key="10">
    <source>
        <dbReference type="ARBA" id="ARBA00037471"/>
    </source>
</evidence>
<dbReference type="InterPro" id="IPR016032">
    <property type="entry name" value="Sig_transdc_resp-reg_C-effctor"/>
</dbReference>
<dbReference type="GO" id="GO:0005829">
    <property type="term" value="C:cytosol"/>
    <property type="evidence" value="ECO:0007669"/>
    <property type="project" value="TreeGrafter"/>
</dbReference>
<comment type="caution">
    <text evidence="16">The sequence shown here is derived from an EMBL/GenBank/DDBJ whole genome shotgun (WGS) entry which is preliminary data.</text>
</comment>
<evidence type="ECO:0000256" key="6">
    <source>
        <dbReference type="ARBA" id="ARBA00023026"/>
    </source>
</evidence>
<dbReference type="GO" id="GO:0032993">
    <property type="term" value="C:protein-DNA complex"/>
    <property type="evidence" value="ECO:0007669"/>
    <property type="project" value="TreeGrafter"/>
</dbReference>
<evidence type="ECO:0000256" key="12">
    <source>
        <dbReference type="PROSITE-ProRule" id="PRU00169"/>
    </source>
</evidence>
<evidence type="ECO:0000256" key="11">
    <source>
        <dbReference type="ARBA" id="ARBA00039976"/>
    </source>
</evidence>
<evidence type="ECO:0000259" key="15">
    <source>
        <dbReference type="PROSITE" id="PS51755"/>
    </source>
</evidence>
<dbReference type="SUPFAM" id="SSF52172">
    <property type="entry name" value="CheY-like"/>
    <property type="match status" value="1"/>
</dbReference>
<evidence type="ECO:0000256" key="9">
    <source>
        <dbReference type="ARBA" id="ARBA00023163"/>
    </source>
</evidence>
<keyword evidence="9" id="KW-0804">Transcription</keyword>
<dbReference type="PANTHER" id="PTHR48111">
    <property type="entry name" value="REGULATOR OF RPOS"/>
    <property type="match status" value="1"/>
</dbReference>
<dbReference type="EMBL" id="WHJL01000042">
    <property type="protein sequence ID" value="MPQ35408.1"/>
    <property type="molecule type" value="Genomic_DNA"/>
</dbReference>
<evidence type="ECO:0000256" key="8">
    <source>
        <dbReference type="ARBA" id="ARBA00023159"/>
    </source>
</evidence>
<dbReference type="GO" id="GO:0000976">
    <property type="term" value="F:transcription cis-regulatory region binding"/>
    <property type="evidence" value="ECO:0007669"/>
    <property type="project" value="TreeGrafter"/>
</dbReference>
<keyword evidence="6" id="KW-0843">Virulence</keyword>
<feature type="domain" description="OmpR/PhoB-type" evidence="15">
    <location>
        <begin position="87"/>
        <end position="184"/>
    </location>
</feature>
<evidence type="ECO:0000256" key="5">
    <source>
        <dbReference type="ARBA" id="ARBA00023015"/>
    </source>
</evidence>
<feature type="modified residue" description="4-aspartylphosphate" evidence="12">
    <location>
        <position position="14"/>
    </location>
</feature>
<dbReference type="InterPro" id="IPR036388">
    <property type="entry name" value="WH-like_DNA-bd_sf"/>
</dbReference>
<dbReference type="InterPro" id="IPR001867">
    <property type="entry name" value="OmpR/PhoB-type_DNA-bd"/>
</dbReference>
<dbReference type="Pfam" id="PF00486">
    <property type="entry name" value="Trans_reg_C"/>
    <property type="match status" value="1"/>
</dbReference>
<keyword evidence="3 12" id="KW-0597">Phosphoprotein</keyword>
<dbReference type="Proteomes" id="UP000466799">
    <property type="component" value="Unassembled WGS sequence"/>
</dbReference>
<dbReference type="Pfam" id="PF00072">
    <property type="entry name" value="Response_reg"/>
    <property type="match status" value="1"/>
</dbReference>
<proteinExistence type="predicted"/>